<protein>
    <submittedName>
        <fullName evidence="1">Uncharacterized protein</fullName>
    </submittedName>
</protein>
<dbReference type="Proteomes" id="UP000485058">
    <property type="component" value="Unassembled WGS sequence"/>
</dbReference>
<organism evidence="1 2">
    <name type="scientific">Haematococcus lacustris</name>
    <name type="common">Green alga</name>
    <name type="synonym">Haematococcus pluvialis</name>
    <dbReference type="NCBI Taxonomy" id="44745"/>
    <lineage>
        <taxon>Eukaryota</taxon>
        <taxon>Viridiplantae</taxon>
        <taxon>Chlorophyta</taxon>
        <taxon>core chlorophytes</taxon>
        <taxon>Chlorophyceae</taxon>
        <taxon>CS clade</taxon>
        <taxon>Chlamydomonadales</taxon>
        <taxon>Haematococcaceae</taxon>
        <taxon>Haematococcus</taxon>
    </lineage>
</organism>
<name>A0A699YQL7_HAELA</name>
<reference evidence="1 2" key="1">
    <citation type="submission" date="2020-02" db="EMBL/GenBank/DDBJ databases">
        <title>Draft genome sequence of Haematococcus lacustris strain NIES-144.</title>
        <authorList>
            <person name="Morimoto D."/>
            <person name="Nakagawa S."/>
            <person name="Yoshida T."/>
            <person name="Sawayama S."/>
        </authorList>
    </citation>
    <scope>NUCLEOTIDE SEQUENCE [LARGE SCALE GENOMIC DNA]</scope>
    <source>
        <strain evidence="1 2">NIES-144</strain>
    </source>
</reference>
<sequence length="65" mass="7430">MPPLSPRQREGRLPRVMWPSWLRIVGHDGARLQPGSWDGAAFAAYERPNICALRERCQNVEDLSD</sequence>
<evidence type="ECO:0000313" key="2">
    <source>
        <dbReference type="Proteomes" id="UP000485058"/>
    </source>
</evidence>
<accession>A0A699YQL7</accession>
<keyword evidence="2" id="KW-1185">Reference proteome</keyword>
<gene>
    <name evidence="1" type="ORF">HaLaN_07469</name>
</gene>
<proteinExistence type="predicted"/>
<dbReference type="AlphaFoldDB" id="A0A699YQL7"/>
<comment type="caution">
    <text evidence="1">The sequence shown here is derived from an EMBL/GenBank/DDBJ whole genome shotgun (WGS) entry which is preliminary data.</text>
</comment>
<evidence type="ECO:0000313" key="1">
    <source>
        <dbReference type="EMBL" id="GFH11891.1"/>
    </source>
</evidence>
<dbReference type="EMBL" id="BLLF01000446">
    <property type="protein sequence ID" value="GFH11891.1"/>
    <property type="molecule type" value="Genomic_DNA"/>
</dbReference>